<dbReference type="EMBL" id="CP013691">
    <property type="protein sequence ID" value="ALU28435.1"/>
    <property type="molecule type" value="Genomic_DNA"/>
</dbReference>
<evidence type="ECO:0008006" key="4">
    <source>
        <dbReference type="Google" id="ProtNLM"/>
    </source>
</evidence>
<dbReference type="KEGG" id="mod:AS202_20210"/>
<gene>
    <name evidence="1" type="ORF">AS202_19840</name>
    <name evidence="2" type="ORF">AS202_20210</name>
</gene>
<accession>A0AAI8G6W2</accession>
<sequence>MKTINLFLLIFFLFTGSIFAQPRIIEASVDKFVAIQFPTKIDMFQNSVSVDEVLGIKSMDDILFLQFVDDENIPETNLFVKTIDNKTYQFLLRYNPDPKNLHIIIGNESTNTELGITNSSPLVADYSTIASKVAKEKGYIRSRNYTTYKNINVFLKGIYIYQNRVYFFMQVENKTNLNYDINAFKFFVTNKSGIANSEQTLDVAILETFPNITQLKRGTYDFVFSMAKFTVGADKKLLFEMTESNGDRNISMEINAQLLDKARPINSK</sequence>
<protein>
    <recommendedName>
        <fullName evidence="4">Conjugal transfer protein TraN</fullName>
    </recommendedName>
</protein>
<dbReference type="InterPro" id="IPR022298">
    <property type="entry name" value="Conjug_transposon_TraN"/>
</dbReference>
<dbReference type="AlphaFoldDB" id="A0AAI8G6W2"/>
<proteinExistence type="predicted"/>
<dbReference type="Pfam" id="PF13595">
    <property type="entry name" value="DUF4138"/>
    <property type="match status" value="1"/>
</dbReference>
<evidence type="ECO:0000313" key="3">
    <source>
        <dbReference type="Proteomes" id="UP000069030"/>
    </source>
</evidence>
<keyword evidence="2" id="KW-0614">Plasmid</keyword>
<reference evidence="2" key="1">
    <citation type="journal article" date="2015" name="J. Zhejiang Univ. Sci. B">
        <title>Antibiotic resistance mechanisms of Myroides sp.</title>
        <authorList>
            <person name="Hu S."/>
            <person name="Yuan S."/>
            <person name="Qu H."/>
            <person name="Jiang T."/>
            <person name="Zhou Y."/>
            <person name="Wang M."/>
            <person name="Ming D."/>
        </authorList>
    </citation>
    <scope>NUCLEOTIDE SEQUENCE</scope>
    <source>
        <strain evidence="2">PR63039</strain>
        <plasmid evidence="2">p63039</plasmid>
    </source>
</reference>
<geneLocation type="plasmid" evidence="2 3">
    <name>p63039</name>
</geneLocation>
<dbReference type="Proteomes" id="UP000069030">
    <property type="component" value="Plasmid p63039"/>
</dbReference>
<evidence type="ECO:0000313" key="1">
    <source>
        <dbReference type="EMBL" id="ALU28435.1"/>
    </source>
</evidence>
<reference evidence="2" key="2">
    <citation type="submission" date="2015-12" db="EMBL/GenBank/DDBJ databases">
        <title>Complete genome sequence of a multi-drug resistant strain Myroides odoratimimus PR63039.</title>
        <authorList>
            <consortium name="REALGENE"/>
            <person name="Ming D."/>
            <person name="Wang M."/>
            <person name="Hu S."/>
            <person name="Jiang T."/>
            <person name="Zhou Y."/>
        </authorList>
    </citation>
    <scope>NUCLEOTIDE SEQUENCE</scope>
    <source>
        <strain evidence="2">PR63039</strain>
        <plasmid evidence="2">p63039</plasmid>
    </source>
</reference>
<dbReference type="EMBL" id="CP013691">
    <property type="protein sequence ID" value="ALU28505.1"/>
    <property type="molecule type" value="Genomic_DNA"/>
</dbReference>
<evidence type="ECO:0000313" key="2">
    <source>
        <dbReference type="EMBL" id="ALU28505.1"/>
    </source>
</evidence>
<organism evidence="2 3">
    <name type="scientific">Myroides odoratimimus</name>
    <dbReference type="NCBI Taxonomy" id="76832"/>
    <lineage>
        <taxon>Bacteria</taxon>
        <taxon>Pseudomonadati</taxon>
        <taxon>Bacteroidota</taxon>
        <taxon>Flavobacteriia</taxon>
        <taxon>Flavobacteriales</taxon>
        <taxon>Flavobacteriaceae</taxon>
        <taxon>Myroides</taxon>
    </lineage>
</organism>
<dbReference type="KEGG" id="mod:AS202_19840"/>
<dbReference type="RefSeq" id="WP_058700080.1">
    <property type="nucleotide sequence ID" value="NZ_CP013691.1"/>
</dbReference>
<name>A0AAI8G6W2_9FLAO</name>
<reference evidence="3" key="3">
    <citation type="journal article" date="2016" name="J. Zhejiang Univ. Sci. B">
        <title>Antibiotic resistance mechanisms of Myroides sp.</title>
        <authorList>
            <person name="Hu S."/>
            <person name="Yuan S."/>
            <person name="Qu H."/>
            <person name="Jiang T."/>
            <person name="Zhou Y."/>
            <person name="Wang M."/>
            <person name="Ming D."/>
        </authorList>
    </citation>
    <scope>NUCLEOTIDE SEQUENCE [LARGE SCALE GENOMIC DNA]</scope>
    <source>
        <strain evidence="3">PR63039</strain>
    </source>
</reference>